<dbReference type="RefSeq" id="WP_048929020.1">
    <property type="nucleotide sequence ID" value="NZ_KQ235875.1"/>
</dbReference>
<sequence length="345" mass="38905">MFLTEKEIMEQHVALTRTFQYFIENKAVIEEFFQQHTEKKFLFLGCGSSYMLAKTGQRKFAACRDTAANAIAGGDYLVNKEFYEETVRGSIVVVLSRSGQTTEIVESVKEMKKRYNNPVISISAKADNDVMPYSNLDLTLDWCYDQSVSQTRTVTNLYMAVLFLAAIYQEDNSVIADLFRAVLENKEYKEENRGRLRKIAGREWDNVVILADGPVVGVGEEGALAFTEIAMIPGRFFHLLDYRHGPMVLNDERTLTIVLVGPGENQLQTDMLEDLKARKCILITVSTEKENIYGADENIYIGDIKDFGVMGIPFIFIMQCLAYEKAVIKGTNPDAPIGLDAFITL</sequence>
<dbReference type="InterPro" id="IPR001347">
    <property type="entry name" value="SIS_dom"/>
</dbReference>
<dbReference type="GO" id="GO:1901135">
    <property type="term" value="P:carbohydrate derivative metabolic process"/>
    <property type="evidence" value="ECO:0007669"/>
    <property type="project" value="InterPro"/>
</dbReference>
<dbReference type="EMBL" id="ADLK01000045">
    <property type="protein sequence ID" value="KMW13294.1"/>
    <property type="molecule type" value="Genomic_DNA"/>
</dbReference>
<evidence type="ECO:0000313" key="3">
    <source>
        <dbReference type="Proteomes" id="UP000037392"/>
    </source>
</evidence>
<dbReference type="InterPro" id="IPR046348">
    <property type="entry name" value="SIS_dom_sf"/>
</dbReference>
<feature type="domain" description="SIS" evidence="1">
    <location>
        <begin position="192"/>
        <end position="336"/>
    </location>
</feature>
<dbReference type="Gene3D" id="3.40.50.10490">
    <property type="entry name" value="Glucose-6-phosphate isomerase like protein, domain 1"/>
    <property type="match status" value="2"/>
</dbReference>
<dbReference type="GeneID" id="93163695"/>
<dbReference type="PANTHER" id="PTHR10937:SF4">
    <property type="entry name" value="GLUCOSAMINE-6-PHOSPHATE DEAMINASE"/>
    <property type="match status" value="1"/>
</dbReference>
<dbReference type="PANTHER" id="PTHR10937">
    <property type="entry name" value="GLUCOSAMINE--FRUCTOSE-6-PHOSPHATE AMINOTRANSFERASE, ISOMERIZING"/>
    <property type="match status" value="1"/>
</dbReference>
<protein>
    <recommendedName>
        <fullName evidence="1">SIS domain-containing protein</fullName>
    </recommendedName>
</protein>
<dbReference type="InterPro" id="IPR035490">
    <property type="entry name" value="GlmS/FrlB_SIS"/>
</dbReference>
<dbReference type="OrthoDB" id="3684496at2"/>
<gene>
    <name evidence="2" type="ORF">HMPREF9470_00215</name>
</gene>
<dbReference type="Pfam" id="PF01380">
    <property type="entry name" value="SIS"/>
    <property type="match status" value="1"/>
</dbReference>
<dbReference type="PATRIC" id="fig|742734.4.peg.234"/>
<name>A0A0J9BM26_9FIRM</name>
<feature type="domain" description="SIS" evidence="1">
    <location>
        <begin position="28"/>
        <end position="173"/>
    </location>
</feature>
<dbReference type="GO" id="GO:0097367">
    <property type="term" value="F:carbohydrate derivative binding"/>
    <property type="evidence" value="ECO:0007669"/>
    <property type="project" value="InterPro"/>
</dbReference>
<dbReference type="CDD" id="cd05009">
    <property type="entry name" value="SIS_GlmS_GlmD_2"/>
    <property type="match status" value="1"/>
</dbReference>
<organism evidence="2 3">
    <name type="scientific">[Clostridium] citroniae WAL-19142</name>
    <dbReference type="NCBI Taxonomy" id="742734"/>
    <lineage>
        <taxon>Bacteria</taxon>
        <taxon>Bacillati</taxon>
        <taxon>Bacillota</taxon>
        <taxon>Clostridia</taxon>
        <taxon>Lachnospirales</taxon>
        <taxon>Lachnospiraceae</taxon>
        <taxon>Enterocloster</taxon>
    </lineage>
</organism>
<dbReference type="PROSITE" id="PS51464">
    <property type="entry name" value="SIS"/>
    <property type="match status" value="2"/>
</dbReference>
<evidence type="ECO:0000259" key="1">
    <source>
        <dbReference type="PROSITE" id="PS51464"/>
    </source>
</evidence>
<proteinExistence type="predicted"/>
<comment type="caution">
    <text evidence="2">The sequence shown here is derived from an EMBL/GenBank/DDBJ whole genome shotgun (WGS) entry which is preliminary data.</text>
</comment>
<dbReference type="AlphaFoldDB" id="A0A0J9BM26"/>
<dbReference type="SUPFAM" id="SSF53697">
    <property type="entry name" value="SIS domain"/>
    <property type="match status" value="1"/>
</dbReference>
<evidence type="ECO:0000313" key="2">
    <source>
        <dbReference type="EMBL" id="KMW13294.1"/>
    </source>
</evidence>
<reference evidence="2 3" key="1">
    <citation type="submission" date="2011-04" db="EMBL/GenBank/DDBJ databases">
        <title>The Genome Sequence of Clostridium citroniae WAL-19142.</title>
        <authorList>
            <consortium name="The Broad Institute Genome Sequencing Platform"/>
            <person name="Earl A."/>
            <person name="Ward D."/>
            <person name="Feldgarden M."/>
            <person name="Gevers D."/>
            <person name="Warren Y.A."/>
            <person name="Tyrrell K.L."/>
            <person name="Citron D.M."/>
            <person name="Goldstein E.J."/>
            <person name="Daigneault M."/>
            <person name="Allen-Vercoe E."/>
            <person name="Young S.K."/>
            <person name="Zeng Q."/>
            <person name="Gargeya S."/>
            <person name="Fitzgerald M."/>
            <person name="Haas B."/>
            <person name="Abouelleil A."/>
            <person name="Alvarado L."/>
            <person name="Arachchi H.M."/>
            <person name="Berlin A."/>
            <person name="Brown A."/>
            <person name="Chapman S.B."/>
            <person name="Chen Z."/>
            <person name="Dunbar C."/>
            <person name="Freedman E."/>
            <person name="Gearin G."/>
            <person name="Gellesch M."/>
            <person name="Goldberg J."/>
            <person name="Griggs A."/>
            <person name="Gujja S."/>
            <person name="Heilman E.R."/>
            <person name="Heiman D."/>
            <person name="Howarth C."/>
            <person name="Larson L."/>
            <person name="Lui A."/>
            <person name="MacDonald P.J."/>
            <person name="Mehta T."/>
            <person name="Montmayeur A."/>
            <person name="Murphy C."/>
            <person name="Neiman D."/>
            <person name="Pearson M."/>
            <person name="Priest M."/>
            <person name="Roberts A."/>
            <person name="Saif S."/>
            <person name="Shea T."/>
            <person name="Shenoy N."/>
            <person name="Sisk P."/>
            <person name="Stolte C."/>
            <person name="Sykes S."/>
            <person name="White J."/>
            <person name="Yandava C."/>
            <person name="Wortman J."/>
            <person name="Nusbaum C."/>
            <person name="Birren B."/>
        </authorList>
    </citation>
    <scope>NUCLEOTIDE SEQUENCE [LARGE SCALE GENOMIC DNA]</scope>
    <source>
        <strain evidence="2 3">WAL-19142</strain>
    </source>
</reference>
<accession>A0A0J9BM26</accession>
<dbReference type="Proteomes" id="UP000037392">
    <property type="component" value="Unassembled WGS sequence"/>
</dbReference>